<evidence type="ECO:0000313" key="5">
    <source>
        <dbReference type="EMBL" id="MFC5510420.1"/>
    </source>
</evidence>
<name>A0ABW0PDB2_9BURK</name>
<gene>
    <name evidence="5" type="ORF">ACFPOU_04660</name>
</gene>
<reference evidence="6" key="1">
    <citation type="journal article" date="2019" name="Int. J. Syst. Evol. Microbiol.">
        <title>The Global Catalogue of Microorganisms (GCM) 10K type strain sequencing project: providing services to taxonomists for standard genome sequencing and annotation.</title>
        <authorList>
            <consortium name="The Broad Institute Genomics Platform"/>
            <consortium name="The Broad Institute Genome Sequencing Center for Infectious Disease"/>
            <person name="Wu L."/>
            <person name="Ma J."/>
        </authorList>
    </citation>
    <scope>NUCLEOTIDE SEQUENCE [LARGE SCALE GENOMIC DNA]</scope>
    <source>
        <strain evidence="6">CCUG 38813</strain>
    </source>
</reference>
<dbReference type="CDD" id="cd00090">
    <property type="entry name" value="HTH_ARSR"/>
    <property type="match status" value="1"/>
</dbReference>
<proteinExistence type="predicted"/>
<evidence type="ECO:0000256" key="1">
    <source>
        <dbReference type="ARBA" id="ARBA00023015"/>
    </source>
</evidence>
<dbReference type="InterPro" id="IPR036390">
    <property type="entry name" value="WH_DNA-bd_sf"/>
</dbReference>
<evidence type="ECO:0000256" key="3">
    <source>
        <dbReference type="ARBA" id="ARBA00023163"/>
    </source>
</evidence>
<dbReference type="Proteomes" id="UP001596031">
    <property type="component" value="Unassembled WGS sequence"/>
</dbReference>
<dbReference type="PROSITE" id="PS50987">
    <property type="entry name" value="HTH_ARSR_2"/>
    <property type="match status" value="1"/>
</dbReference>
<protein>
    <submittedName>
        <fullName evidence="5">ArsR/SmtB family transcription factor</fullName>
    </submittedName>
</protein>
<organism evidence="5 6">
    <name type="scientific">Massilia jejuensis</name>
    <dbReference type="NCBI Taxonomy" id="648894"/>
    <lineage>
        <taxon>Bacteria</taxon>
        <taxon>Pseudomonadati</taxon>
        <taxon>Pseudomonadota</taxon>
        <taxon>Betaproteobacteria</taxon>
        <taxon>Burkholderiales</taxon>
        <taxon>Oxalobacteraceae</taxon>
        <taxon>Telluria group</taxon>
        <taxon>Massilia</taxon>
    </lineage>
</organism>
<keyword evidence="3" id="KW-0804">Transcription</keyword>
<dbReference type="Pfam" id="PF01022">
    <property type="entry name" value="HTH_5"/>
    <property type="match status" value="1"/>
</dbReference>
<dbReference type="Gene3D" id="1.10.10.10">
    <property type="entry name" value="Winged helix-like DNA-binding domain superfamily/Winged helix DNA-binding domain"/>
    <property type="match status" value="1"/>
</dbReference>
<dbReference type="InterPro" id="IPR036388">
    <property type="entry name" value="WH-like_DNA-bd_sf"/>
</dbReference>
<dbReference type="InterPro" id="IPR001845">
    <property type="entry name" value="HTH_ArsR_DNA-bd_dom"/>
</dbReference>
<keyword evidence="1" id="KW-0805">Transcription regulation</keyword>
<keyword evidence="2" id="KW-0238">DNA-binding</keyword>
<sequence length="119" mass="12922">MRFILHSLIAELRTNDMTTCCAPKNDAAAPEINADELAMLCKALAHPARVQLLNYLSAYGACYFGSLADILPLAASTISQHVSVLKQAGLIIGSADEQRVCYCVNADRLKQLKRMIGNL</sequence>
<dbReference type="NCBIfam" id="NF033788">
    <property type="entry name" value="HTH_metalloreg"/>
    <property type="match status" value="1"/>
</dbReference>
<comment type="caution">
    <text evidence="5">The sequence shown here is derived from an EMBL/GenBank/DDBJ whole genome shotgun (WGS) entry which is preliminary data.</text>
</comment>
<accession>A0ABW0PDB2</accession>
<dbReference type="RefSeq" id="WP_379717704.1">
    <property type="nucleotide sequence ID" value="NZ_JBHSMS010000015.1"/>
</dbReference>
<keyword evidence="6" id="KW-1185">Reference proteome</keyword>
<dbReference type="PANTHER" id="PTHR33154">
    <property type="entry name" value="TRANSCRIPTIONAL REGULATOR, ARSR FAMILY"/>
    <property type="match status" value="1"/>
</dbReference>
<evidence type="ECO:0000313" key="6">
    <source>
        <dbReference type="Proteomes" id="UP001596031"/>
    </source>
</evidence>
<feature type="domain" description="HTH arsR-type" evidence="4">
    <location>
        <begin position="29"/>
        <end position="119"/>
    </location>
</feature>
<evidence type="ECO:0000256" key="2">
    <source>
        <dbReference type="ARBA" id="ARBA00023125"/>
    </source>
</evidence>
<evidence type="ECO:0000259" key="4">
    <source>
        <dbReference type="PROSITE" id="PS50987"/>
    </source>
</evidence>
<dbReference type="InterPro" id="IPR011991">
    <property type="entry name" value="ArsR-like_HTH"/>
</dbReference>
<dbReference type="PANTHER" id="PTHR33154:SF15">
    <property type="entry name" value="REGULATORY PROTEIN ARSR"/>
    <property type="match status" value="1"/>
</dbReference>
<dbReference type="SMART" id="SM00418">
    <property type="entry name" value="HTH_ARSR"/>
    <property type="match status" value="1"/>
</dbReference>
<dbReference type="EMBL" id="JBHSMS010000015">
    <property type="protein sequence ID" value="MFC5510420.1"/>
    <property type="molecule type" value="Genomic_DNA"/>
</dbReference>
<dbReference type="SUPFAM" id="SSF46785">
    <property type="entry name" value="Winged helix' DNA-binding domain"/>
    <property type="match status" value="1"/>
</dbReference>
<dbReference type="InterPro" id="IPR051081">
    <property type="entry name" value="HTH_MetalResp_TranReg"/>
</dbReference>